<sequence length="34" mass="3955">MYVYLLCQFGSSATCCVMWEGHGLYQSLYLYLNP</sequence>
<keyword evidence="2" id="KW-1185">Reference proteome</keyword>
<gene>
    <name evidence="1" type="ORF">CFP56_014331</name>
</gene>
<reference evidence="1 2" key="1">
    <citation type="journal article" date="2018" name="Sci. Data">
        <title>The draft genome sequence of cork oak.</title>
        <authorList>
            <person name="Ramos A.M."/>
            <person name="Usie A."/>
            <person name="Barbosa P."/>
            <person name="Barros P.M."/>
            <person name="Capote T."/>
            <person name="Chaves I."/>
            <person name="Simoes F."/>
            <person name="Abreu I."/>
            <person name="Carrasquinho I."/>
            <person name="Faro C."/>
            <person name="Guimaraes J.B."/>
            <person name="Mendonca D."/>
            <person name="Nobrega F."/>
            <person name="Rodrigues L."/>
            <person name="Saibo N.J.M."/>
            <person name="Varela M.C."/>
            <person name="Egas C."/>
            <person name="Matos J."/>
            <person name="Miguel C.M."/>
            <person name="Oliveira M.M."/>
            <person name="Ricardo C.P."/>
            <person name="Goncalves S."/>
        </authorList>
    </citation>
    <scope>NUCLEOTIDE SEQUENCE [LARGE SCALE GENOMIC DNA]</scope>
    <source>
        <strain evidence="2">cv. HL8</strain>
    </source>
</reference>
<dbReference type="AlphaFoldDB" id="A0AAW0KR77"/>
<evidence type="ECO:0000313" key="2">
    <source>
        <dbReference type="Proteomes" id="UP000237347"/>
    </source>
</evidence>
<organism evidence="1 2">
    <name type="scientific">Quercus suber</name>
    <name type="common">Cork oak</name>
    <dbReference type="NCBI Taxonomy" id="58331"/>
    <lineage>
        <taxon>Eukaryota</taxon>
        <taxon>Viridiplantae</taxon>
        <taxon>Streptophyta</taxon>
        <taxon>Embryophyta</taxon>
        <taxon>Tracheophyta</taxon>
        <taxon>Spermatophyta</taxon>
        <taxon>Magnoliopsida</taxon>
        <taxon>eudicotyledons</taxon>
        <taxon>Gunneridae</taxon>
        <taxon>Pentapetalae</taxon>
        <taxon>rosids</taxon>
        <taxon>fabids</taxon>
        <taxon>Fagales</taxon>
        <taxon>Fagaceae</taxon>
        <taxon>Quercus</taxon>
    </lineage>
</organism>
<name>A0AAW0KR77_QUESU</name>
<evidence type="ECO:0000313" key="1">
    <source>
        <dbReference type="EMBL" id="KAK7842088.1"/>
    </source>
</evidence>
<dbReference type="EMBL" id="PKMF04000227">
    <property type="protein sequence ID" value="KAK7842088.1"/>
    <property type="molecule type" value="Genomic_DNA"/>
</dbReference>
<comment type="caution">
    <text evidence="1">The sequence shown here is derived from an EMBL/GenBank/DDBJ whole genome shotgun (WGS) entry which is preliminary data.</text>
</comment>
<protein>
    <submittedName>
        <fullName evidence="1">Uncharacterized protein</fullName>
    </submittedName>
</protein>
<proteinExistence type="predicted"/>
<accession>A0AAW0KR77</accession>
<dbReference type="Proteomes" id="UP000237347">
    <property type="component" value="Unassembled WGS sequence"/>
</dbReference>